<dbReference type="Pfam" id="PF00931">
    <property type="entry name" value="NB-ARC"/>
    <property type="match status" value="1"/>
</dbReference>
<sequence length="626" mass="70662">MMYIHNQPLKEKGKFDYVYWVTVSKAFNITKLRSDIAKVLDLPLREDEEVTKRAAKIYVVLDRQKKYVLILDDVWEPFDLDSVGIPEPKRSNGCKLLEEEALTLFLTKAVGHETVLTPELEEIAAKIAEECACCCLQLPFFIPVNELIDYWIAEELIADMEGVEAQLDKGHAVLGKLTSSCLLESVPDIHGMMGYIKVHDLIRDMAIRITTKELIVDMDNVEAQFDKGHAILGKLTSSCLLESITEIHGMMECVMLHDLIRDMAIRIIASSPRFMVKAGEKIKGVPYEHWSKDLDRISFMDSLISGLPITPPDCPRLTTLLLNSRYGMLRVISDSFFINMPCLAELTKYAISQQFQGLQKYRLIVEKYDFFEELDLGKEVWISYISVPFGSGSDQPVLPAGIESFGLEVFDEAISLSAIPWNRESLDLSWLPKFRVLFDGLAPPRSIWFNLKELYFRKCNAVKNIFPVQLLENFPNLERLSVTWCENVEDIIVEIAEMSDQGSHQDYSNSISLPKLKDLTLWDLPRLKSIYNGVMVCPSIENTYVYGCPMVRKLPLSLHMDGEQATAPPALKSIGANEEWWESLNGMIPSPKPFFSLFIKSALLLAAAAAVAAAATYFPVSTSTSI</sequence>
<accession>A0A6A4KW50</accession>
<feature type="transmembrane region" description="Helical" evidence="4">
    <location>
        <begin position="597"/>
        <end position="620"/>
    </location>
</feature>
<dbReference type="GO" id="GO:0043531">
    <property type="term" value="F:ADP binding"/>
    <property type="evidence" value="ECO:0007669"/>
    <property type="project" value="InterPro"/>
</dbReference>
<name>A0A6A4KW50_9ERIC</name>
<proteinExistence type="inferred from homology"/>
<dbReference type="SUPFAM" id="SSF52540">
    <property type="entry name" value="P-loop containing nucleoside triphosphate hydrolases"/>
    <property type="match status" value="1"/>
</dbReference>
<evidence type="ECO:0000313" key="9">
    <source>
        <dbReference type="Proteomes" id="UP000428333"/>
    </source>
</evidence>
<keyword evidence="2" id="KW-0547">Nucleotide-binding</keyword>
<evidence type="ECO:0000256" key="1">
    <source>
        <dbReference type="ARBA" id="ARBA00008894"/>
    </source>
</evidence>
<dbReference type="PANTHER" id="PTHR33463:SF187">
    <property type="entry name" value="AND NB-ARC DOMAIN DISEASE RESISTANCE PROTEIN, PUTATIVE-RELATED"/>
    <property type="match status" value="1"/>
</dbReference>
<dbReference type="SUPFAM" id="SSF52058">
    <property type="entry name" value="L domain-like"/>
    <property type="match status" value="1"/>
</dbReference>
<protein>
    <submittedName>
        <fullName evidence="8">Uncharacterized protein</fullName>
    </submittedName>
</protein>
<feature type="domain" description="Disease resistance protein winged helix" evidence="7">
    <location>
        <begin position="144"/>
        <end position="206"/>
    </location>
</feature>
<dbReference type="EMBL" id="QEFC01003709">
    <property type="protein sequence ID" value="KAE9447059.1"/>
    <property type="molecule type" value="Genomic_DNA"/>
</dbReference>
<comment type="caution">
    <text evidence="8">The sequence shown here is derived from an EMBL/GenBank/DDBJ whole genome shotgun (WGS) entry which is preliminary data.</text>
</comment>
<evidence type="ECO:0000259" key="6">
    <source>
        <dbReference type="Pfam" id="PF23247"/>
    </source>
</evidence>
<evidence type="ECO:0000313" key="8">
    <source>
        <dbReference type="EMBL" id="KAE9447059.1"/>
    </source>
</evidence>
<evidence type="ECO:0000259" key="7">
    <source>
        <dbReference type="Pfam" id="PF23559"/>
    </source>
</evidence>
<evidence type="ECO:0000256" key="2">
    <source>
        <dbReference type="ARBA" id="ARBA00022741"/>
    </source>
</evidence>
<keyword evidence="3" id="KW-0611">Plant defense</keyword>
<dbReference type="AlphaFoldDB" id="A0A6A4KW50"/>
<evidence type="ECO:0000256" key="3">
    <source>
        <dbReference type="ARBA" id="ARBA00022821"/>
    </source>
</evidence>
<gene>
    <name evidence="8" type="ORF">C3L33_21061</name>
</gene>
<feature type="non-terminal residue" evidence="8">
    <location>
        <position position="1"/>
    </location>
</feature>
<dbReference type="Gene3D" id="3.80.10.10">
    <property type="entry name" value="Ribonuclease Inhibitor"/>
    <property type="match status" value="1"/>
</dbReference>
<dbReference type="InterPro" id="IPR058922">
    <property type="entry name" value="WHD_DRP"/>
</dbReference>
<dbReference type="InterPro" id="IPR057135">
    <property type="entry name" value="At4g27190-like_LRR"/>
</dbReference>
<keyword evidence="4" id="KW-0472">Membrane</keyword>
<reference evidence="8 9" key="1">
    <citation type="journal article" date="2019" name="Genome Biol. Evol.">
        <title>The Rhododendron genome and chromosomal organization provide insight into shared whole-genome duplications across the heath family (Ericaceae).</title>
        <authorList>
            <person name="Soza V.L."/>
            <person name="Lindsley D."/>
            <person name="Waalkes A."/>
            <person name="Ramage E."/>
            <person name="Patwardhan R.P."/>
            <person name="Burton J.N."/>
            <person name="Adey A."/>
            <person name="Kumar A."/>
            <person name="Qiu R."/>
            <person name="Shendure J."/>
            <person name="Hall B."/>
        </authorList>
    </citation>
    <scope>NUCLEOTIDE SEQUENCE [LARGE SCALE GENOMIC DNA]</scope>
    <source>
        <strain evidence="8">RSF 1966-606</strain>
    </source>
</reference>
<keyword evidence="4" id="KW-0812">Transmembrane</keyword>
<keyword evidence="9" id="KW-1185">Reference proteome</keyword>
<dbReference type="InterPro" id="IPR002182">
    <property type="entry name" value="NB-ARC"/>
</dbReference>
<feature type="domain" description="NB-ARC" evidence="5">
    <location>
        <begin position="4"/>
        <end position="97"/>
    </location>
</feature>
<feature type="domain" description="Disease resistance protein At4g27190-like leucine-rich repeats" evidence="6">
    <location>
        <begin position="442"/>
        <end position="554"/>
    </location>
</feature>
<dbReference type="Pfam" id="PF23559">
    <property type="entry name" value="WHD_DRP"/>
    <property type="match status" value="1"/>
</dbReference>
<evidence type="ECO:0000256" key="4">
    <source>
        <dbReference type="SAM" id="Phobius"/>
    </source>
</evidence>
<dbReference type="InterPro" id="IPR050905">
    <property type="entry name" value="Plant_NBS-LRR"/>
</dbReference>
<evidence type="ECO:0000259" key="5">
    <source>
        <dbReference type="Pfam" id="PF00931"/>
    </source>
</evidence>
<dbReference type="OrthoDB" id="1747797at2759"/>
<organism evidence="8 9">
    <name type="scientific">Rhododendron williamsianum</name>
    <dbReference type="NCBI Taxonomy" id="262921"/>
    <lineage>
        <taxon>Eukaryota</taxon>
        <taxon>Viridiplantae</taxon>
        <taxon>Streptophyta</taxon>
        <taxon>Embryophyta</taxon>
        <taxon>Tracheophyta</taxon>
        <taxon>Spermatophyta</taxon>
        <taxon>Magnoliopsida</taxon>
        <taxon>eudicotyledons</taxon>
        <taxon>Gunneridae</taxon>
        <taxon>Pentapetalae</taxon>
        <taxon>asterids</taxon>
        <taxon>Ericales</taxon>
        <taxon>Ericaceae</taxon>
        <taxon>Ericoideae</taxon>
        <taxon>Rhodoreae</taxon>
        <taxon>Rhododendron</taxon>
    </lineage>
</organism>
<dbReference type="Pfam" id="PF23247">
    <property type="entry name" value="LRR_RPS2"/>
    <property type="match status" value="1"/>
</dbReference>
<dbReference type="Gene3D" id="3.40.50.300">
    <property type="entry name" value="P-loop containing nucleotide triphosphate hydrolases"/>
    <property type="match status" value="1"/>
</dbReference>
<dbReference type="Proteomes" id="UP000428333">
    <property type="component" value="Linkage Group LG13"/>
</dbReference>
<keyword evidence="4" id="KW-1133">Transmembrane helix</keyword>
<comment type="similarity">
    <text evidence="1">Belongs to the disease resistance NB-LRR family.</text>
</comment>
<dbReference type="PANTHER" id="PTHR33463">
    <property type="entry name" value="NB-ARC DOMAIN-CONTAINING PROTEIN-RELATED"/>
    <property type="match status" value="1"/>
</dbReference>
<dbReference type="InterPro" id="IPR027417">
    <property type="entry name" value="P-loop_NTPase"/>
</dbReference>
<dbReference type="InterPro" id="IPR032675">
    <property type="entry name" value="LRR_dom_sf"/>
</dbReference>